<dbReference type="Pfam" id="PF05049">
    <property type="entry name" value="IIGP"/>
    <property type="match status" value="1"/>
</dbReference>
<dbReference type="PROSITE" id="PS51716">
    <property type="entry name" value="G_IRG"/>
    <property type="match status" value="1"/>
</dbReference>
<organism evidence="6 7">
    <name type="scientific">Cichlidogyrus casuarinus</name>
    <dbReference type="NCBI Taxonomy" id="1844966"/>
    <lineage>
        <taxon>Eukaryota</taxon>
        <taxon>Metazoa</taxon>
        <taxon>Spiralia</taxon>
        <taxon>Lophotrochozoa</taxon>
        <taxon>Platyhelminthes</taxon>
        <taxon>Monogenea</taxon>
        <taxon>Monopisthocotylea</taxon>
        <taxon>Dactylogyridea</taxon>
        <taxon>Ancyrocephalidae</taxon>
        <taxon>Cichlidogyrus</taxon>
    </lineage>
</organism>
<evidence type="ECO:0000256" key="3">
    <source>
        <dbReference type="ARBA" id="ARBA00022801"/>
    </source>
</evidence>
<evidence type="ECO:0000256" key="2">
    <source>
        <dbReference type="ARBA" id="ARBA00022741"/>
    </source>
</evidence>
<dbReference type="PANTHER" id="PTHR32341:SF10">
    <property type="entry name" value="INTERFERON-INDUCIBLE GTPASE 5"/>
    <property type="match status" value="1"/>
</dbReference>
<gene>
    <name evidence="6" type="ORF">Ciccas_003487</name>
</gene>
<dbReference type="InterPro" id="IPR007743">
    <property type="entry name" value="Immunity-related_GTPase-like"/>
</dbReference>
<keyword evidence="3" id="KW-0378">Hydrolase</keyword>
<dbReference type="GO" id="GO:0016787">
    <property type="term" value="F:hydrolase activity"/>
    <property type="evidence" value="ECO:0007669"/>
    <property type="project" value="UniProtKB-KW"/>
</dbReference>
<name>A0ABD2QHJ1_9PLAT</name>
<evidence type="ECO:0000256" key="1">
    <source>
        <dbReference type="ARBA" id="ARBA00005429"/>
    </source>
</evidence>
<dbReference type="InterPro" id="IPR030385">
    <property type="entry name" value="G_IRG_dom"/>
</dbReference>
<dbReference type="InterPro" id="IPR051515">
    <property type="entry name" value="IRG"/>
</dbReference>
<dbReference type="SUPFAM" id="SSF52540">
    <property type="entry name" value="P-loop containing nucleoside triphosphate hydrolases"/>
    <property type="match status" value="1"/>
</dbReference>
<comment type="similarity">
    <text evidence="1">Belongs to the TRAFAC class dynamin-like GTPase superfamily. IRG family.</text>
</comment>
<evidence type="ECO:0000259" key="5">
    <source>
        <dbReference type="PROSITE" id="PS51716"/>
    </source>
</evidence>
<comment type="caution">
    <text evidence="6">The sequence shown here is derived from an EMBL/GenBank/DDBJ whole genome shotgun (WGS) entry which is preliminary data.</text>
</comment>
<keyword evidence="7" id="KW-1185">Reference proteome</keyword>
<evidence type="ECO:0000256" key="4">
    <source>
        <dbReference type="ARBA" id="ARBA00023134"/>
    </source>
</evidence>
<dbReference type="EMBL" id="JBJKFK010000318">
    <property type="protein sequence ID" value="KAL3317856.1"/>
    <property type="molecule type" value="Genomic_DNA"/>
</dbReference>
<proteinExistence type="inferred from homology"/>
<accession>A0ABD2QHJ1</accession>
<sequence length="176" mass="19689">MFGISSPGFPLSNKLDVAVFGQKRCGKSSFVNAIRGLSEKDPGAAKVGGFNTLTQPMCYPVDGSASVNFWDMPPFPDFSSDQEKFLPSIGVERFDLFVILTDDRLEDKHLDFATALFNMGKRFVFARTKTDEVARMHSNPQDAINSAKEGAFRCKFFLYCYLQLATHGAITWKPFF</sequence>
<keyword evidence="2" id="KW-0547">Nucleotide-binding</keyword>
<dbReference type="GO" id="GO:0005525">
    <property type="term" value="F:GTP binding"/>
    <property type="evidence" value="ECO:0007669"/>
    <property type="project" value="UniProtKB-KW"/>
</dbReference>
<evidence type="ECO:0000313" key="6">
    <source>
        <dbReference type="EMBL" id="KAL3317856.1"/>
    </source>
</evidence>
<reference evidence="6 7" key="1">
    <citation type="submission" date="2024-11" db="EMBL/GenBank/DDBJ databases">
        <title>Adaptive evolution of stress response genes in parasites aligns with host niche diversity.</title>
        <authorList>
            <person name="Hahn C."/>
            <person name="Resl P."/>
        </authorList>
    </citation>
    <scope>NUCLEOTIDE SEQUENCE [LARGE SCALE GENOMIC DNA]</scope>
    <source>
        <strain evidence="6">EGGRZ-B1_66</strain>
        <tissue evidence="6">Body</tissue>
    </source>
</reference>
<dbReference type="PANTHER" id="PTHR32341">
    <property type="entry name" value="INTERFERON-INDUCIBLE GTPASE"/>
    <property type="match status" value="1"/>
</dbReference>
<dbReference type="InterPro" id="IPR027417">
    <property type="entry name" value="P-loop_NTPase"/>
</dbReference>
<evidence type="ECO:0000313" key="7">
    <source>
        <dbReference type="Proteomes" id="UP001626550"/>
    </source>
</evidence>
<protein>
    <recommendedName>
        <fullName evidence="5">IRG-type G domain-containing protein</fullName>
    </recommendedName>
</protein>
<keyword evidence="4" id="KW-0342">GTP-binding</keyword>
<dbReference type="Proteomes" id="UP001626550">
    <property type="component" value="Unassembled WGS sequence"/>
</dbReference>
<dbReference type="Gene3D" id="3.40.50.300">
    <property type="entry name" value="P-loop containing nucleotide triphosphate hydrolases"/>
    <property type="match status" value="1"/>
</dbReference>
<feature type="domain" description="IRG-type G" evidence="5">
    <location>
        <begin position="13"/>
        <end position="176"/>
    </location>
</feature>
<dbReference type="AlphaFoldDB" id="A0ABD2QHJ1"/>